<gene>
    <name evidence="2" type="primary">LOC107789636</name>
</gene>
<dbReference type="CDD" id="cd01650">
    <property type="entry name" value="RT_nLTR_like"/>
    <property type="match status" value="1"/>
</dbReference>
<organism evidence="2">
    <name type="scientific">Nicotiana tabacum</name>
    <name type="common">Common tobacco</name>
    <dbReference type="NCBI Taxonomy" id="4097"/>
    <lineage>
        <taxon>Eukaryota</taxon>
        <taxon>Viridiplantae</taxon>
        <taxon>Streptophyta</taxon>
        <taxon>Embryophyta</taxon>
        <taxon>Tracheophyta</taxon>
        <taxon>Spermatophyta</taxon>
        <taxon>Magnoliopsida</taxon>
        <taxon>eudicotyledons</taxon>
        <taxon>Gunneridae</taxon>
        <taxon>Pentapetalae</taxon>
        <taxon>asterids</taxon>
        <taxon>lamiids</taxon>
        <taxon>Solanales</taxon>
        <taxon>Solanaceae</taxon>
        <taxon>Nicotianoideae</taxon>
        <taxon>Nicotianeae</taxon>
        <taxon>Nicotiana</taxon>
    </lineage>
</organism>
<name>A0A1S3ZRS6_TOBAC</name>
<dbReference type="AlphaFoldDB" id="A0A1S3ZRS6"/>
<dbReference type="PANTHER" id="PTHR46890">
    <property type="entry name" value="NON-LTR RETROLELEMENT REVERSE TRANSCRIPTASE-LIKE PROTEIN-RELATED"/>
    <property type="match status" value="1"/>
</dbReference>
<sequence length="496" mass="56024">MYAEEQLQSLYSCGELTDTVSKGTEIDLFPLLGCGTGSHLVLNIKFVSSSKHNRTHNLSSCNASFIALVPKKKVAAELKDYRPISLIGWQQNAFIKGRQISDASLVANEVLDWRTKSGIPKILCKLDIEKAFDQLGWGQVGFFSPRKGLRQGDPLSPFLFILAMEGLTRMLDRAKQLHWIQGFQVGRDPMNTINVSHLLYADETLIFCEANKTQVQNLNITLLIFEDLSGLHINMLKIVIYSVNEVPNLKELAEILSCNTGSLPTPYLGLPLGAKFKSTRIWNGIIENFEKRLATWQMQYLSMFSSQEARQNEKNIPIWRVTSKFTDSTLLSGVDVFNQRQWGVLGKRDLKLHNKRMLLKWIWRYRQGESVCWKDVITAKYGAQNNWCTKTVTSSHGTGLWKNISAKKNEFLQNISYKVGNGAKVKFWKGNWLENIVLKESFPALASIACNLLIIERATYGISLSEGTCKIGSDDFLNLLTLIEGHNITESCSDKI</sequence>
<proteinExistence type="predicted"/>
<reference evidence="2" key="1">
    <citation type="submission" date="2025-08" db="UniProtKB">
        <authorList>
            <consortium name="RefSeq"/>
        </authorList>
    </citation>
    <scope>IDENTIFICATION</scope>
</reference>
<dbReference type="PANTHER" id="PTHR46890:SF46">
    <property type="entry name" value="REVERSE TRANSCRIPTASE DOMAIN-CONTAINING PROTEIN"/>
    <property type="match status" value="1"/>
</dbReference>
<evidence type="ECO:0000313" key="2">
    <source>
        <dbReference type="RefSeq" id="XP_016466978.1"/>
    </source>
</evidence>
<dbReference type="RefSeq" id="XP_016466978.1">
    <property type="nucleotide sequence ID" value="XM_016611492.1"/>
</dbReference>
<dbReference type="OrthoDB" id="536038at2759"/>
<dbReference type="KEGG" id="nta:107789636"/>
<dbReference type="PaxDb" id="4097-A0A1S3ZRS6"/>
<dbReference type="STRING" id="4097.A0A1S3ZRS6"/>
<evidence type="ECO:0000259" key="1">
    <source>
        <dbReference type="Pfam" id="PF00078"/>
    </source>
</evidence>
<dbReference type="InterPro" id="IPR000477">
    <property type="entry name" value="RT_dom"/>
</dbReference>
<dbReference type="Pfam" id="PF00078">
    <property type="entry name" value="RVT_1"/>
    <property type="match status" value="1"/>
</dbReference>
<feature type="domain" description="Reverse transcriptase" evidence="1">
    <location>
        <begin position="141"/>
        <end position="270"/>
    </location>
</feature>
<protein>
    <recommendedName>
        <fullName evidence="1">Reverse transcriptase domain-containing protein</fullName>
    </recommendedName>
</protein>
<accession>A0A1S3ZRS6</accession>
<dbReference type="InterPro" id="IPR052343">
    <property type="entry name" value="Retrotransposon-Effector_Assoc"/>
</dbReference>